<dbReference type="EMBL" id="PDCK01000040">
    <property type="protein sequence ID" value="PRQ49205.1"/>
    <property type="molecule type" value="Genomic_DNA"/>
</dbReference>
<proteinExistence type="predicted"/>
<gene>
    <name evidence="1" type="ORF">RchiOBHm_Chr2g0119311</name>
</gene>
<sequence>MRFRHQSLISGITGDRQAHRSVTLLLQIVPRRRPPYLVSAPAPVVLIFLQNVVQNMTARGCEQEACVAESQG</sequence>
<dbReference type="Proteomes" id="UP000238479">
    <property type="component" value="Chromosome 2"/>
</dbReference>
<comment type="caution">
    <text evidence="1">The sequence shown here is derived from an EMBL/GenBank/DDBJ whole genome shotgun (WGS) entry which is preliminary data.</text>
</comment>
<dbReference type="AlphaFoldDB" id="A0A2P6RS05"/>
<dbReference type="Gramene" id="PRQ49205">
    <property type="protein sequence ID" value="PRQ49205"/>
    <property type="gene ID" value="RchiOBHm_Chr2g0119311"/>
</dbReference>
<evidence type="ECO:0000313" key="1">
    <source>
        <dbReference type="EMBL" id="PRQ49205.1"/>
    </source>
</evidence>
<evidence type="ECO:0000313" key="2">
    <source>
        <dbReference type="Proteomes" id="UP000238479"/>
    </source>
</evidence>
<name>A0A2P6RS05_ROSCH</name>
<reference evidence="1 2" key="1">
    <citation type="journal article" date="2018" name="Nat. Genet.">
        <title>The Rosa genome provides new insights in the design of modern roses.</title>
        <authorList>
            <person name="Bendahmane M."/>
        </authorList>
    </citation>
    <scope>NUCLEOTIDE SEQUENCE [LARGE SCALE GENOMIC DNA]</scope>
    <source>
        <strain evidence="2">cv. Old Blush</strain>
    </source>
</reference>
<keyword evidence="2" id="KW-1185">Reference proteome</keyword>
<organism evidence="1 2">
    <name type="scientific">Rosa chinensis</name>
    <name type="common">China rose</name>
    <dbReference type="NCBI Taxonomy" id="74649"/>
    <lineage>
        <taxon>Eukaryota</taxon>
        <taxon>Viridiplantae</taxon>
        <taxon>Streptophyta</taxon>
        <taxon>Embryophyta</taxon>
        <taxon>Tracheophyta</taxon>
        <taxon>Spermatophyta</taxon>
        <taxon>Magnoliopsida</taxon>
        <taxon>eudicotyledons</taxon>
        <taxon>Gunneridae</taxon>
        <taxon>Pentapetalae</taxon>
        <taxon>rosids</taxon>
        <taxon>fabids</taxon>
        <taxon>Rosales</taxon>
        <taxon>Rosaceae</taxon>
        <taxon>Rosoideae</taxon>
        <taxon>Rosoideae incertae sedis</taxon>
        <taxon>Rosa</taxon>
    </lineage>
</organism>
<accession>A0A2P6RS05</accession>
<protein>
    <submittedName>
        <fullName evidence="1">Uncharacterized protein</fullName>
    </submittedName>
</protein>